<evidence type="ECO:0000256" key="6">
    <source>
        <dbReference type="SAM" id="Phobius"/>
    </source>
</evidence>
<keyword evidence="4 6" id="KW-0472">Membrane</keyword>
<dbReference type="OrthoDB" id="242866at2759"/>
<evidence type="ECO:0000256" key="3">
    <source>
        <dbReference type="ARBA" id="ARBA00022989"/>
    </source>
</evidence>
<dbReference type="PANTHER" id="PTHR10687">
    <property type="entry name" value="SECRETORY CARRIER-ASSOCIATED MEMBRANE PROTEIN SCAMP"/>
    <property type="match status" value="1"/>
</dbReference>
<feature type="transmembrane region" description="Helical" evidence="6">
    <location>
        <begin position="143"/>
        <end position="162"/>
    </location>
</feature>
<accession>A0A0J0XEU2</accession>
<evidence type="ECO:0000256" key="1">
    <source>
        <dbReference type="ARBA" id="ARBA00004141"/>
    </source>
</evidence>
<dbReference type="GO" id="GO:0015031">
    <property type="term" value="P:protein transport"/>
    <property type="evidence" value="ECO:0007669"/>
    <property type="project" value="InterPro"/>
</dbReference>
<name>A0A0J0XEU2_9TREE</name>
<sequence>MSNHGNTLDANPFNDPNPFQHGNESAYSLDGVGGASSSQPRGGVENIQAYVADHDRRAQELEAKQRELERREAELAQREADVAQYKPNWPPFVPILVHDIKLVPQEQQKNARLMYFYWLALLVTLIVNFVGCIPLGISSIGAGAGYLLFISILSFILWYYPIYTGWRRLHKRGAAILFYTYFIFGGFHLLFALYMCIGAPYTGSAGLFNTITSLISGDLFAGIVGIFASVGWIVQLIGGVVLYKLVWNYKNHSTEINWASAKSEFAGLKTIFKLFRASN</sequence>
<dbReference type="Pfam" id="PF04144">
    <property type="entry name" value="SCAMP"/>
    <property type="match status" value="1"/>
</dbReference>
<evidence type="ECO:0000313" key="8">
    <source>
        <dbReference type="Proteomes" id="UP000053611"/>
    </source>
</evidence>
<keyword evidence="8" id="KW-1185">Reference proteome</keyword>
<evidence type="ECO:0000256" key="4">
    <source>
        <dbReference type="ARBA" id="ARBA00023136"/>
    </source>
</evidence>
<evidence type="ECO:0008006" key="9">
    <source>
        <dbReference type="Google" id="ProtNLM"/>
    </source>
</evidence>
<keyword evidence="2 6" id="KW-0812">Transmembrane</keyword>
<protein>
    <recommendedName>
        <fullName evidence="9">Scamp-domain-containing protein</fullName>
    </recommendedName>
</protein>
<feature type="transmembrane region" description="Helical" evidence="6">
    <location>
        <begin position="115"/>
        <end position="137"/>
    </location>
</feature>
<comment type="subcellular location">
    <subcellularLocation>
        <location evidence="1">Membrane</location>
        <topology evidence="1">Multi-pass membrane protein</topology>
    </subcellularLocation>
</comment>
<dbReference type="GO" id="GO:0032588">
    <property type="term" value="C:trans-Golgi network membrane"/>
    <property type="evidence" value="ECO:0007669"/>
    <property type="project" value="TreeGrafter"/>
</dbReference>
<keyword evidence="3 6" id="KW-1133">Transmembrane helix</keyword>
<gene>
    <name evidence="7" type="ORF">CC85DRAFT_279188</name>
</gene>
<dbReference type="PANTHER" id="PTHR10687:SF90">
    <property type="entry name" value="SECRETORY CARRIER MEMBRANE PROTEIN"/>
    <property type="match status" value="1"/>
</dbReference>
<dbReference type="InterPro" id="IPR007273">
    <property type="entry name" value="SCAMP"/>
</dbReference>
<feature type="region of interest" description="Disordered" evidence="5">
    <location>
        <begin position="1"/>
        <end position="45"/>
    </location>
</feature>
<dbReference type="EMBL" id="KQ087254">
    <property type="protein sequence ID" value="KLT39581.1"/>
    <property type="molecule type" value="Genomic_DNA"/>
</dbReference>
<dbReference type="InterPro" id="IPR036259">
    <property type="entry name" value="MFS_trans_sf"/>
</dbReference>
<evidence type="ECO:0000313" key="7">
    <source>
        <dbReference type="EMBL" id="KLT39581.1"/>
    </source>
</evidence>
<feature type="transmembrane region" description="Helical" evidence="6">
    <location>
        <begin position="174"/>
        <end position="200"/>
    </location>
</feature>
<organism evidence="7 8">
    <name type="scientific">Cutaneotrichosporon oleaginosum</name>
    <dbReference type="NCBI Taxonomy" id="879819"/>
    <lineage>
        <taxon>Eukaryota</taxon>
        <taxon>Fungi</taxon>
        <taxon>Dikarya</taxon>
        <taxon>Basidiomycota</taxon>
        <taxon>Agaricomycotina</taxon>
        <taxon>Tremellomycetes</taxon>
        <taxon>Trichosporonales</taxon>
        <taxon>Trichosporonaceae</taxon>
        <taxon>Cutaneotrichosporon</taxon>
    </lineage>
</organism>
<dbReference type="SUPFAM" id="SSF103473">
    <property type="entry name" value="MFS general substrate transporter"/>
    <property type="match status" value="1"/>
</dbReference>
<dbReference type="RefSeq" id="XP_018276072.1">
    <property type="nucleotide sequence ID" value="XM_018421541.1"/>
</dbReference>
<dbReference type="GO" id="GO:0055038">
    <property type="term" value="C:recycling endosome membrane"/>
    <property type="evidence" value="ECO:0007669"/>
    <property type="project" value="TreeGrafter"/>
</dbReference>
<proteinExistence type="predicted"/>
<feature type="transmembrane region" description="Helical" evidence="6">
    <location>
        <begin position="220"/>
        <end position="243"/>
    </location>
</feature>
<dbReference type="GeneID" id="28982144"/>
<evidence type="ECO:0000256" key="5">
    <source>
        <dbReference type="SAM" id="MobiDB-lite"/>
    </source>
</evidence>
<evidence type="ECO:0000256" key="2">
    <source>
        <dbReference type="ARBA" id="ARBA00022692"/>
    </source>
</evidence>
<reference evidence="7 8" key="1">
    <citation type="submission" date="2015-03" db="EMBL/GenBank/DDBJ databases">
        <title>Genomics and transcriptomics of the oil-accumulating basidiomycete yeast T. oleaginosus allow insights into substrate utilization and the diverse evolutionary trajectories of mating systems in fungi.</title>
        <authorList>
            <consortium name="DOE Joint Genome Institute"/>
            <person name="Kourist R."/>
            <person name="Kracht O."/>
            <person name="Bracharz F."/>
            <person name="Lipzen A."/>
            <person name="Nolan M."/>
            <person name="Ohm R."/>
            <person name="Grigoriev I."/>
            <person name="Sun S."/>
            <person name="Heitman J."/>
            <person name="Bruck T."/>
            <person name="Nowrousian M."/>
        </authorList>
    </citation>
    <scope>NUCLEOTIDE SEQUENCE [LARGE SCALE GENOMIC DNA]</scope>
    <source>
        <strain evidence="7 8">IBC0246</strain>
    </source>
</reference>
<dbReference type="AlphaFoldDB" id="A0A0J0XEU2"/>
<dbReference type="Proteomes" id="UP000053611">
    <property type="component" value="Unassembled WGS sequence"/>
</dbReference>